<evidence type="ECO:0000256" key="7">
    <source>
        <dbReference type="SAM" id="MobiDB-lite"/>
    </source>
</evidence>
<dbReference type="Pfam" id="PF14767">
    <property type="entry name" value="RPA_interact_M"/>
    <property type="match status" value="1"/>
</dbReference>
<reference evidence="11 13" key="2">
    <citation type="journal article" date="2018" name="Plant J.">
        <title>The Physcomitrella patens chromosome-scale assembly reveals moss genome structure and evolution.</title>
        <authorList>
            <person name="Lang D."/>
            <person name="Ullrich K.K."/>
            <person name="Murat F."/>
            <person name="Fuchs J."/>
            <person name="Jenkins J."/>
            <person name="Haas F.B."/>
            <person name="Piednoel M."/>
            <person name="Gundlach H."/>
            <person name="Van Bel M."/>
            <person name="Meyberg R."/>
            <person name="Vives C."/>
            <person name="Morata J."/>
            <person name="Symeonidi A."/>
            <person name="Hiss M."/>
            <person name="Muchero W."/>
            <person name="Kamisugi Y."/>
            <person name="Saleh O."/>
            <person name="Blanc G."/>
            <person name="Decker E.L."/>
            <person name="van Gessel N."/>
            <person name="Grimwood J."/>
            <person name="Hayes R.D."/>
            <person name="Graham S.W."/>
            <person name="Gunter L.E."/>
            <person name="McDaniel S.F."/>
            <person name="Hoernstein S.N.W."/>
            <person name="Larsson A."/>
            <person name="Li F.W."/>
            <person name="Perroud P.F."/>
            <person name="Phillips J."/>
            <person name="Ranjan P."/>
            <person name="Rokshar D.S."/>
            <person name="Rothfels C.J."/>
            <person name="Schneider L."/>
            <person name="Shu S."/>
            <person name="Stevenson D.W."/>
            <person name="Thummler F."/>
            <person name="Tillich M."/>
            <person name="Villarreal Aguilar J.C."/>
            <person name="Widiez T."/>
            <person name="Wong G.K."/>
            <person name="Wymore A."/>
            <person name="Zhang Y."/>
            <person name="Zimmer A.D."/>
            <person name="Quatrano R.S."/>
            <person name="Mayer K.F.X."/>
            <person name="Goodstein D."/>
            <person name="Casacuberta J.M."/>
            <person name="Vandepoele K."/>
            <person name="Reski R."/>
            <person name="Cuming A.C."/>
            <person name="Tuskan G.A."/>
            <person name="Maumus F."/>
            <person name="Salse J."/>
            <person name="Schmutz J."/>
            <person name="Rensing S.A."/>
        </authorList>
    </citation>
    <scope>NUCLEOTIDE SEQUENCE [LARGE SCALE GENOMIC DNA]</scope>
    <source>
        <strain evidence="12 13">cv. Gransden 2004</strain>
    </source>
</reference>
<dbReference type="Proteomes" id="UP000006727">
    <property type="component" value="Chromosome 1"/>
</dbReference>
<feature type="domain" description="RPA-interacting protein central" evidence="9">
    <location>
        <begin position="61"/>
        <end position="157"/>
    </location>
</feature>
<evidence type="ECO:0008006" key="14">
    <source>
        <dbReference type="Google" id="ProtNLM"/>
    </source>
</evidence>
<proteinExistence type="predicted"/>
<dbReference type="InterPro" id="IPR028159">
    <property type="entry name" value="RPA_interact_C_dom"/>
</dbReference>
<dbReference type="GO" id="GO:0005634">
    <property type="term" value="C:nucleus"/>
    <property type="evidence" value="ECO:0000318"/>
    <property type="project" value="GO_Central"/>
</dbReference>
<name>A0A2K1LA10_PHYPA</name>
<evidence type="ECO:0000313" key="12">
    <source>
        <dbReference type="EnsemblPlants" id="Pp3c1_28310V3.1"/>
    </source>
</evidence>
<dbReference type="FunCoup" id="A0A2K1LA10">
    <property type="interactions" value="1153"/>
</dbReference>
<dbReference type="PaxDb" id="3218-PP1S21_308V6.1"/>
<evidence type="ECO:0000259" key="9">
    <source>
        <dbReference type="Pfam" id="PF14767"/>
    </source>
</evidence>
<dbReference type="Gramene" id="Pp3c1_28310V3.1">
    <property type="protein sequence ID" value="Pp3c1_28310V3.1"/>
    <property type="gene ID" value="Pp3c1_28310"/>
</dbReference>
<protein>
    <recommendedName>
        <fullName evidence="14">RPA-interacting protein C-terminal domain-containing protein</fullName>
    </recommendedName>
</protein>
<feature type="coiled-coil region" evidence="6">
    <location>
        <begin position="117"/>
        <end position="159"/>
    </location>
</feature>
<feature type="domain" description="RPA-interacting protein N-terminal" evidence="8">
    <location>
        <begin position="6"/>
        <end position="44"/>
    </location>
</feature>
<evidence type="ECO:0000256" key="4">
    <source>
        <dbReference type="ARBA" id="ARBA00022833"/>
    </source>
</evidence>
<evidence type="ECO:0000256" key="1">
    <source>
        <dbReference type="ARBA" id="ARBA00004123"/>
    </source>
</evidence>
<dbReference type="GeneID" id="112289786"/>
<dbReference type="PANTHER" id="PTHR31742">
    <property type="entry name" value="RPA-INTERACTING PROTEIN RPAIN"/>
    <property type="match status" value="1"/>
</dbReference>
<dbReference type="InterPro" id="IPR028158">
    <property type="entry name" value="RPA_interact_N_dom"/>
</dbReference>
<feature type="region of interest" description="Disordered" evidence="7">
    <location>
        <begin position="75"/>
        <end position="95"/>
    </location>
</feature>
<reference evidence="12" key="3">
    <citation type="submission" date="2020-12" db="UniProtKB">
        <authorList>
            <consortium name="EnsemblPlants"/>
        </authorList>
    </citation>
    <scope>IDENTIFICATION</scope>
</reference>
<keyword evidence="6" id="KW-0175">Coiled coil</keyword>
<organism evidence="11">
    <name type="scientific">Physcomitrium patens</name>
    <name type="common">Spreading-leaved earth moss</name>
    <name type="synonym">Physcomitrella patens</name>
    <dbReference type="NCBI Taxonomy" id="3218"/>
    <lineage>
        <taxon>Eukaryota</taxon>
        <taxon>Viridiplantae</taxon>
        <taxon>Streptophyta</taxon>
        <taxon>Embryophyta</taxon>
        <taxon>Bryophyta</taxon>
        <taxon>Bryophytina</taxon>
        <taxon>Bryopsida</taxon>
        <taxon>Funariidae</taxon>
        <taxon>Funariales</taxon>
        <taxon>Funariaceae</taxon>
        <taxon>Physcomitrium</taxon>
    </lineage>
</organism>
<reference evidence="11 13" key="1">
    <citation type="journal article" date="2008" name="Science">
        <title>The Physcomitrella genome reveals evolutionary insights into the conquest of land by plants.</title>
        <authorList>
            <person name="Rensing S."/>
            <person name="Lang D."/>
            <person name="Zimmer A."/>
            <person name="Terry A."/>
            <person name="Salamov A."/>
            <person name="Shapiro H."/>
            <person name="Nishiyama T."/>
            <person name="Perroud P.-F."/>
            <person name="Lindquist E."/>
            <person name="Kamisugi Y."/>
            <person name="Tanahashi T."/>
            <person name="Sakakibara K."/>
            <person name="Fujita T."/>
            <person name="Oishi K."/>
            <person name="Shin-I T."/>
            <person name="Kuroki Y."/>
            <person name="Toyoda A."/>
            <person name="Suzuki Y."/>
            <person name="Hashimoto A."/>
            <person name="Yamaguchi K."/>
            <person name="Sugano A."/>
            <person name="Kohara Y."/>
            <person name="Fujiyama A."/>
            <person name="Anterola A."/>
            <person name="Aoki S."/>
            <person name="Ashton N."/>
            <person name="Barbazuk W.B."/>
            <person name="Barker E."/>
            <person name="Bennetzen J."/>
            <person name="Bezanilla M."/>
            <person name="Blankenship R."/>
            <person name="Cho S.H."/>
            <person name="Dutcher S."/>
            <person name="Estelle M."/>
            <person name="Fawcett J.A."/>
            <person name="Gundlach H."/>
            <person name="Hanada K."/>
            <person name="Heyl A."/>
            <person name="Hicks K.A."/>
            <person name="Hugh J."/>
            <person name="Lohr M."/>
            <person name="Mayer K."/>
            <person name="Melkozernov A."/>
            <person name="Murata T."/>
            <person name="Nelson D."/>
            <person name="Pils B."/>
            <person name="Prigge M."/>
            <person name="Reiss B."/>
            <person name="Renner T."/>
            <person name="Rombauts S."/>
            <person name="Rushton P."/>
            <person name="Sanderfoot A."/>
            <person name="Schween G."/>
            <person name="Shiu S.-H."/>
            <person name="Stueber K."/>
            <person name="Theodoulou F.L."/>
            <person name="Tu H."/>
            <person name="Van de Peer Y."/>
            <person name="Verrier P.J."/>
            <person name="Waters E."/>
            <person name="Wood A."/>
            <person name="Yang L."/>
            <person name="Cove D."/>
            <person name="Cuming A."/>
            <person name="Hasebe M."/>
            <person name="Lucas S."/>
            <person name="Mishler D.B."/>
            <person name="Reski R."/>
            <person name="Grigoriev I."/>
            <person name="Quatrano R.S."/>
            <person name="Boore J.L."/>
        </authorList>
    </citation>
    <scope>NUCLEOTIDE SEQUENCE [LARGE SCALE GENOMIC DNA]</scope>
    <source>
        <strain evidence="12 13">cv. Gransden 2004</strain>
    </source>
</reference>
<gene>
    <name evidence="12" type="primary">LOC112289786</name>
    <name evidence="11" type="ORF">PHYPA_001290</name>
</gene>
<keyword evidence="13" id="KW-1185">Reference proteome</keyword>
<dbReference type="Pfam" id="PF14766">
    <property type="entry name" value="RPA_interact_N"/>
    <property type="match status" value="1"/>
</dbReference>
<feature type="domain" description="RPA-interacting protein C-terminal" evidence="10">
    <location>
        <begin position="169"/>
        <end position="250"/>
    </location>
</feature>
<dbReference type="EnsemblPlants" id="Pp3c1_28310V3.2">
    <property type="protein sequence ID" value="Pp3c1_28310V3.2"/>
    <property type="gene ID" value="Pp3c1_28310"/>
</dbReference>
<dbReference type="EnsemblPlants" id="Pp3c1_28310V3.1">
    <property type="protein sequence ID" value="Pp3c1_28310V3.1"/>
    <property type="gene ID" value="Pp3c1_28310"/>
</dbReference>
<dbReference type="GO" id="GO:0008270">
    <property type="term" value="F:zinc ion binding"/>
    <property type="evidence" value="ECO:0007669"/>
    <property type="project" value="UniProtKB-KW"/>
</dbReference>
<comment type="subcellular location">
    <subcellularLocation>
        <location evidence="1">Nucleus</location>
    </subcellularLocation>
</comment>
<keyword evidence="4" id="KW-0862">Zinc</keyword>
<evidence type="ECO:0000259" key="10">
    <source>
        <dbReference type="Pfam" id="PF14768"/>
    </source>
</evidence>
<dbReference type="AlphaFoldDB" id="A0A2K1LA10"/>
<evidence type="ECO:0000259" key="8">
    <source>
        <dbReference type="Pfam" id="PF14766"/>
    </source>
</evidence>
<dbReference type="STRING" id="3218.A0A2K1LA10"/>
<dbReference type="InterPro" id="IPR028156">
    <property type="entry name" value="RIP"/>
</dbReference>
<keyword evidence="2" id="KW-0479">Metal-binding</keyword>
<evidence type="ECO:0000313" key="11">
    <source>
        <dbReference type="EMBL" id="PNR62866.1"/>
    </source>
</evidence>
<dbReference type="Pfam" id="PF14768">
    <property type="entry name" value="RPA_interact_C"/>
    <property type="match status" value="1"/>
</dbReference>
<dbReference type="EMBL" id="ABEU02000001">
    <property type="protein sequence ID" value="PNR62866.1"/>
    <property type="molecule type" value="Genomic_DNA"/>
</dbReference>
<dbReference type="OrthoDB" id="435311at2759"/>
<evidence type="ECO:0000256" key="6">
    <source>
        <dbReference type="SAM" id="Coils"/>
    </source>
</evidence>
<dbReference type="KEGG" id="ppp:112289786"/>
<dbReference type="InterPro" id="IPR028155">
    <property type="entry name" value="RPA_interact_central"/>
</dbReference>
<accession>A0A2K1LA10</accession>
<evidence type="ECO:0000256" key="3">
    <source>
        <dbReference type="ARBA" id="ARBA00022771"/>
    </source>
</evidence>
<evidence type="ECO:0000313" key="13">
    <source>
        <dbReference type="Proteomes" id="UP000006727"/>
    </source>
</evidence>
<dbReference type="Gramene" id="Pp3c1_28310V3.2">
    <property type="protein sequence ID" value="Pp3c1_28310V3.2"/>
    <property type="gene ID" value="Pp3c1_28310"/>
</dbReference>
<dbReference type="GO" id="GO:0006606">
    <property type="term" value="P:protein import into nucleus"/>
    <property type="evidence" value="ECO:0000318"/>
    <property type="project" value="GO_Central"/>
</dbReference>
<keyword evidence="5" id="KW-0539">Nucleus</keyword>
<sequence>MESQVPKRQPLKKWNPKWKDKLKELCLQRVRDGRTQMLWRIRNSPLPVSGESAHDNKYMESTFRNIVTDELKRVRQTSTNSAKNDTRRASEKEDSDMLWEYEAPAELANEDYVELMLAMERALYDDMQAELRAQEEALLEEFEAAASQEDDAIADLIQNFQDLSADGVLCPLCKKTQLKQIKTVIVCSCGDFRLDTKDDQIGLKFLQTRLADVHQQHADSGCLLQPTFSIEDQFGIPALYMRCSKCESFQCVL</sequence>
<evidence type="ECO:0000256" key="2">
    <source>
        <dbReference type="ARBA" id="ARBA00022723"/>
    </source>
</evidence>
<dbReference type="PANTHER" id="PTHR31742:SF1">
    <property type="entry name" value="RPA-INTERACTING PROTEIN"/>
    <property type="match status" value="1"/>
</dbReference>
<keyword evidence="3" id="KW-0863">Zinc-finger</keyword>
<dbReference type="RefSeq" id="XP_024391141.1">
    <property type="nucleotide sequence ID" value="XM_024535373.2"/>
</dbReference>
<evidence type="ECO:0000256" key="5">
    <source>
        <dbReference type="ARBA" id="ARBA00023242"/>
    </source>
</evidence>